<dbReference type="InterPro" id="IPR003785">
    <property type="entry name" value="Creatininase/forma_Hydrolase"/>
</dbReference>
<evidence type="ECO:0000256" key="5">
    <source>
        <dbReference type="ARBA" id="ARBA00024029"/>
    </source>
</evidence>
<dbReference type="PANTHER" id="PTHR35005">
    <property type="entry name" value="3-DEHYDRO-SCYLLO-INOSOSE HYDROLASE"/>
    <property type="match status" value="1"/>
</dbReference>
<keyword evidence="4" id="KW-0862">Zinc</keyword>
<accession>A0ABT4VJ34</accession>
<keyword evidence="3" id="KW-0378">Hydrolase</keyword>
<evidence type="ECO:0000256" key="2">
    <source>
        <dbReference type="ARBA" id="ARBA00022723"/>
    </source>
</evidence>
<evidence type="ECO:0000256" key="6">
    <source>
        <dbReference type="SAM" id="MobiDB-lite"/>
    </source>
</evidence>
<dbReference type="Proteomes" id="UP001148313">
    <property type="component" value="Unassembled WGS sequence"/>
</dbReference>
<proteinExistence type="inferred from homology"/>
<feature type="compositionally biased region" description="Basic and acidic residues" evidence="6">
    <location>
        <begin position="188"/>
        <end position="206"/>
    </location>
</feature>
<evidence type="ECO:0000313" key="8">
    <source>
        <dbReference type="Proteomes" id="UP001148313"/>
    </source>
</evidence>
<organism evidence="7 8">
    <name type="scientific">Hoeflea poritis</name>
    <dbReference type="NCBI Taxonomy" id="2993659"/>
    <lineage>
        <taxon>Bacteria</taxon>
        <taxon>Pseudomonadati</taxon>
        <taxon>Pseudomonadota</taxon>
        <taxon>Alphaproteobacteria</taxon>
        <taxon>Hyphomicrobiales</taxon>
        <taxon>Rhizobiaceae</taxon>
        <taxon>Hoeflea</taxon>
    </lineage>
</organism>
<dbReference type="RefSeq" id="WP_271088257.1">
    <property type="nucleotide sequence ID" value="NZ_JAPJZH010000002.1"/>
</dbReference>
<evidence type="ECO:0000313" key="7">
    <source>
        <dbReference type="EMBL" id="MDA4844729.1"/>
    </source>
</evidence>
<dbReference type="EMBL" id="JAPJZH010000002">
    <property type="protein sequence ID" value="MDA4844729.1"/>
    <property type="molecule type" value="Genomic_DNA"/>
</dbReference>
<dbReference type="Pfam" id="PF02633">
    <property type="entry name" value="Creatininase"/>
    <property type="match status" value="1"/>
</dbReference>
<comment type="cofactor">
    <cofactor evidence="1">
        <name>Zn(2+)</name>
        <dbReference type="ChEBI" id="CHEBI:29105"/>
    </cofactor>
</comment>
<dbReference type="Gene3D" id="3.40.50.10310">
    <property type="entry name" value="Creatininase"/>
    <property type="match status" value="1"/>
</dbReference>
<evidence type="ECO:0000256" key="1">
    <source>
        <dbReference type="ARBA" id="ARBA00001947"/>
    </source>
</evidence>
<keyword evidence="2" id="KW-0479">Metal-binding</keyword>
<evidence type="ECO:0000256" key="3">
    <source>
        <dbReference type="ARBA" id="ARBA00022801"/>
    </source>
</evidence>
<sequence length="244" mass="26273">MRLDLSTWPEVETYLRGSDGIILPTGSTEQHGPIGLIGTDSLCAQDIAEGAAEIAGALVAPVIGYTPAPFNMSFPGTLSVSPETYSVLVGEVLDALVHHGFGHIYILNGHGANLEPLRAVAGSKSAAIRIRNWWDFEPVNVLRREYYGDWEGMHATPSEIAITQHRHRVVLAEDLGPPEKLTPQFIKDHAGDRHGPPDEHRARFPDGRVGSHSALASPEQGRALFDAACAAVAEDYAIFAGKRG</sequence>
<dbReference type="InterPro" id="IPR024087">
    <property type="entry name" value="Creatininase-like_sf"/>
</dbReference>
<comment type="caution">
    <text evidence="7">The sequence shown here is derived from an EMBL/GenBank/DDBJ whole genome shotgun (WGS) entry which is preliminary data.</text>
</comment>
<keyword evidence="8" id="KW-1185">Reference proteome</keyword>
<dbReference type="PANTHER" id="PTHR35005:SF1">
    <property type="entry name" value="2-AMINO-5-FORMYLAMINO-6-RIBOSYLAMINOPYRIMIDIN-4(3H)-ONE 5'-MONOPHOSPHATE DEFORMYLASE"/>
    <property type="match status" value="1"/>
</dbReference>
<evidence type="ECO:0000256" key="4">
    <source>
        <dbReference type="ARBA" id="ARBA00022833"/>
    </source>
</evidence>
<reference evidence="7" key="1">
    <citation type="submission" date="2022-11" db="EMBL/GenBank/DDBJ databases">
        <title>Hoeflea poritis sp. nov., isolated from scleractinian coral Porites lutea.</title>
        <authorList>
            <person name="Zhang G."/>
            <person name="Wei Q."/>
            <person name="Cai L."/>
        </authorList>
    </citation>
    <scope>NUCLEOTIDE SEQUENCE</scope>
    <source>
        <strain evidence="7">E7-10</strain>
    </source>
</reference>
<comment type="similarity">
    <text evidence="5">Belongs to the creatininase superfamily.</text>
</comment>
<feature type="region of interest" description="Disordered" evidence="6">
    <location>
        <begin position="188"/>
        <end position="215"/>
    </location>
</feature>
<name>A0ABT4VJ34_9HYPH</name>
<dbReference type="SUPFAM" id="SSF102215">
    <property type="entry name" value="Creatininase"/>
    <property type="match status" value="1"/>
</dbReference>
<gene>
    <name evidence="7" type="ORF">OOZ53_05170</name>
</gene>
<protein>
    <submittedName>
        <fullName evidence="7">Creatininase family protein</fullName>
    </submittedName>
</protein>